<reference evidence="2" key="1">
    <citation type="submission" date="2012-06" db="EMBL/GenBank/DDBJ databases">
        <title>The complete genome of Belliella baltica DSM 15883.</title>
        <authorList>
            <person name="Lucas S."/>
            <person name="Copeland A."/>
            <person name="Lapidus A."/>
            <person name="Goodwin L."/>
            <person name="Pitluck S."/>
            <person name="Peters L."/>
            <person name="Mikhailova N."/>
            <person name="Davenport K."/>
            <person name="Kyrpides N."/>
            <person name="Mavromatis K."/>
            <person name="Pagani I."/>
            <person name="Ivanova N."/>
            <person name="Ovchinnikova G."/>
            <person name="Zeytun A."/>
            <person name="Detter J.C."/>
            <person name="Han C."/>
            <person name="Land M."/>
            <person name="Hauser L."/>
            <person name="Markowitz V."/>
            <person name="Cheng J.-F."/>
            <person name="Hugenholtz P."/>
            <person name="Woyke T."/>
            <person name="Wu D."/>
            <person name="Tindall B."/>
            <person name="Pomrenke H."/>
            <person name="Brambilla E."/>
            <person name="Klenk H.-P."/>
            <person name="Eisen J.A."/>
        </authorList>
    </citation>
    <scope>NUCLEOTIDE SEQUENCE [LARGE SCALE GENOMIC DNA]</scope>
    <source>
        <strain evidence="2">DSM 15883 / CIP 108006 / LMG 21964 / BA134</strain>
    </source>
</reference>
<dbReference type="OrthoDB" id="103154at2"/>
<dbReference type="KEGG" id="bbd:Belba_3706"/>
<organism evidence="1 2">
    <name type="scientific">Belliella baltica (strain DSM 15883 / CIP 108006 / LMG 21964 / BA134)</name>
    <dbReference type="NCBI Taxonomy" id="866536"/>
    <lineage>
        <taxon>Bacteria</taxon>
        <taxon>Pseudomonadati</taxon>
        <taxon>Bacteroidota</taxon>
        <taxon>Cytophagia</taxon>
        <taxon>Cytophagales</taxon>
        <taxon>Cyclobacteriaceae</taxon>
        <taxon>Belliella</taxon>
    </lineage>
</organism>
<dbReference type="AlphaFoldDB" id="I3ZAC6"/>
<dbReference type="Pfam" id="PF07642">
    <property type="entry name" value="BBP2"/>
    <property type="match status" value="1"/>
</dbReference>
<dbReference type="EMBL" id="CP003281">
    <property type="protein sequence ID" value="AFL86194.1"/>
    <property type="molecule type" value="Genomic_DNA"/>
</dbReference>
<evidence type="ECO:0000313" key="2">
    <source>
        <dbReference type="Proteomes" id="UP000006050"/>
    </source>
</evidence>
<accession>I3ZAC6</accession>
<name>I3ZAC6_BELBD</name>
<sequence>MKSRLTFLFTFWSYFLAAQENKEVRNDIFSFSGYLETYFSYDFNQPEDHLKPDFLYNFKRHNEFNVNLALLQAAYKNEDIRGNTAMTVSFLTRF</sequence>
<keyword evidence="2" id="KW-1185">Reference proteome</keyword>
<proteinExistence type="predicted"/>
<dbReference type="InterPro" id="IPR011486">
    <property type="entry name" value="BBP2"/>
</dbReference>
<dbReference type="RefSeq" id="WP_014774128.1">
    <property type="nucleotide sequence ID" value="NC_018010.1"/>
</dbReference>
<gene>
    <name evidence="1" type="ordered locus">Belba_3706</name>
</gene>
<dbReference type="Proteomes" id="UP000006050">
    <property type="component" value="Chromosome"/>
</dbReference>
<evidence type="ECO:0000313" key="1">
    <source>
        <dbReference type="EMBL" id="AFL86194.1"/>
    </source>
</evidence>
<protein>
    <submittedName>
        <fullName evidence="1">Uncharacterized protein</fullName>
    </submittedName>
</protein>
<dbReference type="HOGENOM" id="CLU_2380409_0_0_10"/>
<dbReference type="STRING" id="866536.Belba_3706"/>